<dbReference type="Gene3D" id="3.90.660.20">
    <property type="entry name" value="Protoporphyrinogen oxidase, mitochondrial, domain 2"/>
    <property type="match status" value="1"/>
</dbReference>
<dbReference type="Proteomes" id="UP000297447">
    <property type="component" value="Unassembled WGS sequence"/>
</dbReference>
<dbReference type="EMBL" id="SOHE01000046">
    <property type="protein sequence ID" value="TFD49864.1"/>
    <property type="molecule type" value="Genomic_DNA"/>
</dbReference>
<evidence type="ECO:0000313" key="3">
    <source>
        <dbReference type="Proteomes" id="UP000297447"/>
    </source>
</evidence>
<comment type="caution">
    <text evidence="2">The sequence shown here is derived from an EMBL/GenBank/DDBJ whole genome shotgun (WGS) entry which is preliminary data.</text>
</comment>
<reference evidence="2 3" key="1">
    <citation type="submission" date="2019-03" db="EMBL/GenBank/DDBJ databases">
        <title>Genomics of glacier-inhabiting Cryobacterium strains.</title>
        <authorList>
            <person name="Liu Q."/>
            <person name="Xin Y.-H."/>
        </authorList>
    </citation>
    <scope>NUCLEOTIDE SEQUENCE [LARGE SCALE GENOMIC DNA]</scope>
    <source>
        <strain evidence="2 3">Hh14</strain>
    </source>
</reference>
<dbReference type="Gene3D" id="1.10.3110.10">
    <property type="entry name" value="protoporphyrinogen ix oxidase, domain 3"/>
    <property type="match status" value="1"/>
</dbReference>
<dbReference type="OrthoDB" id="3450553at2"/>
<dbReference type="Gene3D" id="3.50.50.60">
    <property type="entry name" value="FAD/NAD(P)-binding domain"/>
    <property type="match status" value="1"/>
</dbReference>
<proteinExistence type="predicted"/>
<dbReference type="AlphaFoldDB" id="A0A4R9A0J2"/>
<dbReference type="SUPFAM" id="SSF51905">
    <property type="entry name" value="FAD/NAD(P)-binding domain"/>
    <property type="match status" value="1"/>
</dbReference>
<protein>
    <submittedName>
        <fullName evidence="2">FAD-dependent oxidoreductase</fullName>
    </submittedName>
</protein>
<organism evidence="2 3">
    <name type="scientific">Cryobacterium frigoriphilum</name>
    <dbReference type="NCBI Taxonomy" id="1259150"/>
    <lineage>
        <taxon>Bacteria</taxon>
        <taxon>Bacillati</taxon>
        <taxon>Actinomycetota</taxon>
        <taxon>Actinomycetes</taxon>
        <taxon>Micrococcales</taxon>
        <taxon>Microbacteriaceae</taxon>
        <taxon>Cryobacterium</taxon>
    </lineage>
</organism>
<evidence type="ECO:0000313" key="2">
    <source>
        <dbReference type="EMBL" id="TFD49864.1"/>
    </source>
</evidence>
<dbReference type="InterPro" id="IPR002937">
    <property type="entry name" value="Amino_oxidase"/>
</dbReference>
<evidence type="ECO:0000259" key="1">
    <source>
        <dbReference type="Pfam" id="PF01593"/>
    </source>
</evidence>
<dbReference type="PRINTS" id="PR00411">
    <property type="entry name" value="PNDRDTASEI"/>
</dbReference>
<dbReference type="GO" id="GO:0016491">
    <property type="term" value="F:oxidoreductase activity"/>
    <property type="evidence" value="ECO:0007669"/>
    <property type="project" value="InterPro"/>
</dbReference>
<gene>
    <name evidence="2" type="ORF">E3T55_10580</name>
</gene>
<keyword evidence="3" id="KW-1185">Reference proteome</keyword>
<accession>A0A4R9A0J2</accession>
<dbReference type="InterPro" id="IPR050464">
    <property type="entry name" value="Zeta_carotene_desat/Oxidored"/>
</dbReference>
<name>A0A4R9A0J2_9MICO</name>
<dbReference type="RefSeq" id="WP_134519537.1">
    <property type="nucleotide sequence ID" value="NZ_SOHE01000046.1"/>
</dbReference>
<dbReference type="PANTHER" id="PTHR42923">
    <property type="entry name" value="PROTOPORPHYRINOGEN OXIDASE"/>
    <property type="match status" value="1"/>
</dbReference>
<dbReference type="SUPFAM" id="SSF54373">
    <property type="entry name" value="FAD-linked reductases, C-terminal domain"/>
    <property type="match status" value="1"/>
</dbReference>
<sequence>MLPSRPTNTPVDVIVIGGGVAGLVAARECAHVGLRVTVVEATDALGGPVAGHELAGLHLDSGAESFAVRGGTVSAFVEGLGLTDQIVSPNPVGAWLHLPSTPYCKGPAAGPAAGSVSVPLPKAGVLGIPGSPLADDVRRVIGWRGALTAYLDRLKPVLTIGREHSLGELVLKRMGPRVLERLVEPVASGVYTASSNDLDIDVVAPGLNNALTTTGSLSGAVSMLRGGAAAGSSVGGLLGGMSTLVAALRADLELYEVEILTGTRVESLSRVQPAPQAADAASPAAWTVALAAPAASGESAGASAAVDDDPTVTDPPAPLTARFVIVATQGAQALSLIAPLDAAHAALSDLDWPAPTAVTLTSLVLDAPVLDVHPRGTGVLVAADAPGVTAKALTHVTAKWPWVAAAAGPGVHVVRLSYGRADEPNPTDDLDDTALQALALKDAATLLGVTLEAGQVRGFARTEWRDALSPATIGARERAFRVREVVNAAPDLAIAGAWLSGTGLASVIPDAMAAAARIRHAALGLV</sequence>
<dbReference type="InterPro" id="IPR036188">
    <property type="entry name" value="FAD/NAD-bd_sf"/>
</dbReference>
<dbReference type="Pfam" id="PF01593">
    <property type="entry name" value="Amino_oxidase"/>
    <property type="match status" value="1"/>
</dbReference>
<feature type="domain" description="Amine oxidase" evidence="1">
    <location>
        <begin position="20"/>
        <end position="517"/>
    </location>
</feature>
<dbReference type="PANTHER" id="PTHR42923:SF3">
    <property type="entry name" value="PROTOPORPHYRINOGEN OXIDASE"/>
    <property type="match status" value="1"/>
</dbReference>